<comment type="caution">
    <text evidence="1">The sequence shown here is derived from an EMBL/GenBank/DDBJ whole genome shotgun (WGS) entry which is preliminary data.</text>
</comment>
<name>A0ACC2T7J1_9FUNG</name>
<organism evidence="1 2">
    <name type="scientific">Entomophthora muscae</name>
    <dbReference type="NCBI Taxonomy" id="34485"/>
    <lineage>
        <taxon>Eukaryota</taxon>
        <taxon>Fungi</taxon>
        <taxon>Fungi incertae sedis</taxon>
        <taxon>Zoopagomycota</taxon>
        <taxon>Entomophthoromycotina</taxon>
        <taxon>Entomophthoromycetes</taxon>
        <taxon>Entomophthorales</taxon>
        <taxon>Entomophthoraceae</taxon>
        <taxon>Entomophthora</taxon>
    </lineage>
</organism>
<gene>
    <name evidence="1" type="primary">PMC1_1</name>
    <name evidence="1" type="ORF">DSO57_1007153</name>
</gene>
<accession>A0ACC2T7J1</accession>
<evidence type="ECO:0000313" key="2">
    <source>
        <dbReference type="Proteomes" id="UP001165960"/>
    </source>
</evidence>
<reference evidence="1" key="1">
    <citation type="submission" date="2022-04" db="EMBL/GenBank/DDBJ databases">
        <title>Genome of the entomopathogenic fungus Entomophthora muscae.</title>
        <authorList>
            <person name="Elya C."/>
            <person name="Lovett B.R."/>
            <person name="Lee E."/>
            <person name="Macias A.M."/>
            <person name="Hajek A.E."/>
            <person name="De Bivort B.L."/>
            <person name="Kasson M.T."/>
            <person name="De Fine Licht H.H."/>
            <person name="Stajich J.E."/>
        </authorList>
    </citation>
    <scope>NUCLEOTIDE SEQUENCE</scope>
    <source>
        <strain evidence="1">Berkeley</strain>
    </source>
</reference>
<sequence length="768" mass="83846">MVVIGVGINSYHGKTMMAMREGHDEETPLQAKLDALAESIAKLGIAAALLMLLTLSIKYWISVALETIETPTIADAFAVMVKIVIQAITIVVVAVPEGLPMAVTLALAYATTQMIKDNNLVRVLAACETMGNATVICSDKTGTLTQNKMTVVQGVLAEKSLEGCQGPSEFKQKLPETSVQTLLEAIACNSSAFEGKDENGKQTFIGSKTEVALLSFLKKMGDDYNQIRNNCNQVRVYPFASKVKSMSTIVATPGTTSDFRVYSKGASEIVLGACTHYLDGDGKIQPIDDKARDNFDRTISRFASEALRTIALAYREVSQDDIDKMDEEEPPLNDLVMIGVVGIEDPLRDGVEESVRLCRKAGVYVKMITGDNIETAKAIAKKAGIYSKGGVVISGPDFRKLSPEEQVKIVPRMQVLARSSPMDKQIVVRTLQQLGEVVAMTGDGTNDGPALKLADVGFSMGIAGTEVAKEASAIILMDDNFNSIVKAMLWGRAVNQSVRKFLQFQLTVNITAVALAFISAVSNDKNESILTSVQLLWVNLIMDTLAALALATEPPNDELLDQYPTDRKAPLITKKMWKHIIVQAIFQIVVNLLLLYTGDRLLLIDNSTPEGHRVLQTCIFNAFVFLQVFNEINCRRINDEVNVLQNITHNSIFIMVQAAVVLGQIMLVLFGGEAFSTVPLSAYQWFVSILIGSLSLPVGLVVRLLPDFGSDSDQLRSPLVSREGMQWESAITEVQRKNRVFSALRRSRKSLSQSQSRASAYAPCSSTR</sequence>
<protein>
    <submittedName>
        <fullName evidence="1">Plasma membrane calcium</fullName>
    </submittedName>
</protein>
<evidence type="ECO:0000313" key="1">
    <source>
        <dbReference type="EMBL" id="KAJ9070529.1"/>
    </source>
</evidence>
<dbReference type="EMBL" id="QTSX02003571">
    <property type="protein sequence ID" value="KAJ9070529.1"/>
    <property type="molecule type" value="Genomic_DNA"/>
</dbReference>
<proteinExistence type="predicted"/>
<dbReference type="Proteomes" id="UP001165960">
    <property type="component" value="Unassembled WGS sequence"/>
</dbReference>
<keyword evidence="2" id="KW-1185">Reference proteome</keyword>